<evidence type="ECO:0000256" key="6">
    <source>
        <dbReference type="ARBA" id="ARBA00022989"/>
    </source>
</evidence>
<keyword evidence="6 8" id="KW-1133">Transmembrane helix</keyword>
<name>A0A9E7BXK2_9ACTN</name>
<feature type="transmembrane region" description="Helical" evidence="8">
    <location>
        <begin position="254"/>
        <end position="273"/>
    </location>
</feature>
<dbReference type="Proteomes" id="UP001162834">
    <property type="component" value="Chromosome"/>
</dbReference>
<dbReference type="GO" id="GO:0005886">
    <property type="term" value="C:plasma membrane"/>
    <property type="evidence" value="ECO:0007669"/>
    <property type="project" value="UniProtKB-SubCell"/>
</dbReference>
<sequence>MATTIQTRPRSQERVRDILIRARATTYPLLAIVGLIIWFSTQSDRFMTVDNWWTIGRGAAVLMLVALAGTLVILIGSIDLSVAGNVTVSGIVCAELIDGSGLLVAIVAALAVGAAIGLINAGILLTLKIPSFLVTLGMLSVLTGIANTITKGAPVTFLDQALPNFMNGEVIGIPTVIVLTVAIVILLTIVASRTKLGRYLYAIGGGEPVAAVSGVPVARYKIFAFVLGGVLCGIAGVFITGQVGAGTADVGSDLLLDSIAAVVMGGTALSGGVGGPQRTVLGVLVIAILSNGMDIIGIGQDPQSIVKGLVIIAAVALSMDRSRATVIK</sequence>
<evidence type="ECO:0000313" key="10">
    <source>
        <dbReference type="Proteomes" id="UP001162834"/>
    </source>
</evidence>
<gene>
    <name evidence="9" type="primary">alsC_2</name>
    <name evidence="9" type="ORF">DSM104329_00437</name>
</gene>
<feature type="transmembrane region" description="Helical" evidence="8">
    <location>
        <begin position="170"/>
        <end position="191"/>
    </location>
</feature>
<feature type="transmembrane region" description="Helical" evidence="8">
    <location>
        <begin position="280"/>
        <end position="298"/>
    </location>
</feature>
<feature type="transmembrane region" description="Helical" evidence="8">
    <location>
        <begin position="222"/>
        <end position="242"/>
    </location>
</feature>
<feature type="transmembrane region" description="Helical" evidence="8">
    <location>
        <begin position="52"/>
        <end position="73"/>
    </location>
</feature>
<dbReference type="GO" id="GO:0022857">
    <property type="term" value="F:transmembrane transporter activity"/>
    <property type="evidence" value="ECO:0007669"/>
    <property type="project" value="InterPro"/>
</dbReference>
<feature type="transmembrane region" description="Helical" evidence="8">
    <location>
        <begin position="80"/>
        <end position="97"/>
    </location>
</feature>
<dbReference type="KEGG" id="sbae:DSM104329_00437"/>
<feature type="transmembrane region" description="Helical" evidence="8">
    <location>
        <begin position="132"/>
        <end position="150"/>
    </location>
</feature>
<evidence type="ECO:0000256" key="1">
    <source>
        <dbReference type="ARBA" id="ARBA00004651"/>
    </source>
</evidence>
<evidence type="ECO:0000256" key="4">
    <source>
        <dbReference type="ARBA" id="ARBA00022519"/>
    </source>
</evidence>
<evidence type="ECO:0000256" key="5">
    <source>
        <dbReference type="ARBA" id="ARBA00022692"/>
    </source>
</evidence>
<keyword evidence="10" id="KW-1185">Reference proteome</keyword>
<dbReference type="AlphaFoldDB" id="A0A9E7BXK2"/>
<keyword evidence="2" id="KW-0813">Transport</keyword>
<dbReference type="RefSeq" id="WP_259313755.1">
    <property type="nucleotide sequence ID" value="NZ_CP087164.1"/>
</dbReference>
<keyword evidence="4" id="KW-0997">Cell inner membrane</keyword>
<evidence type="ECO:0000256" key="3">
    <source>
        <dbReference type="ARBA" id="ARBA00022475"/>
    </source>
</evidence>
<organism evidence="9 10">
    <name type="scientific">Capillimicrobium parvum</name>
    <dbReference type="NCBI Taxonomy" id="2884022"/>
    <lineage>
        <taxon>Bacteria</taxon>
        <taxon>Bacillati</taxon>
        <taxon>Actinomycetota</taxon>
        <taxon>Thermoleophilia</taxon>
        <taxon>Solirubrobacterales</taxon>
        <taxon>Capillimicrobiaceae</taxon>
        <taxon>Capillimicrobium</taxon>
    </lineage>
</organism>
<protein>
    <submittedName>
        <fullName evidence="9">D-allose transport system permease protein AlsC</fullName>
    </submittedName>
</protein>
<dbReference type="PANTHER" id="PTHR32196">
    <property type="entry name" value="ABC TRANSPORTER PERMEASE PROTEIN YPHD-RELATED-RELATED"/>
    <property type="match status" value="1"/>
</dbReference>
<keyword evidence="5 8" id="KW-0812">Transmembrane</keyword>
<dbReference type="EMBL" id="CP087164">
    <property type="protein sequence ID" value="UGS34066.1"/>
    <property type="molecule type" value="Genomic_DNA"/>
</dbReference>
<evidence type="ECO:0000313" key="9">
    <source>
        <dbReference type="EMBL" id="UGS34066.1"/>
    </source>
</evidence>
<reference evidence="9" key="1">
    <citation type="journal article" date="2022" name="Int. J. Syst. Evol. Microbiol.">
        <title>Pseudomonas aegrilactucae sp. nov. and Pseudomonas morbosilactucae sp. nov., pathogens causing bacterial rot of lettuce in Japan.</title>
        <authorList>
            <person name="Sawada H."/>
            <person name="Fujikawa T."/>
            <person name="Satou M."/>
        </authorList>
    </citation>
    <scope>NUCLEOTIDE SEQUENCE</scope>
    <source>
        <strain evidence="9">0166_1</strain>
    </source>
</reference>
<proteinExistence type="predicted"/>
<dbReference type="Pfam" id="PF02653">
    <property type="entry name" value="BPD_transp_2"/>
    <property type="match status" value="1"/>
</dbReference>
<evidence type="ECO:0000256" key="8">
    <source>
        <dbReference type="SAM" id="Phobius"/>
    </source>
</evidence>
<feature type="transmembrane region" description="Helical" evidence="8">
    <location>
        <begin position="103"/>
        <end position="125"/>
    </location>
</feature>
<keyword evidence="7 8" id="KW-0472">Membrane</keyword>
<feature type="transmembrane region" description="Helical" evidence="8">
    <location>
        <begin position="20"/>
        <end position="40"/>
    </location>
</feature>
<dbReference type="InterPro" id="IPR001851">
    <property type="entry name" value="ABC_transp_permease"/>
</dbReference>
<evidence type="ECO:0000256" key="2">
    <source>
        <dbReference type="ARBA" id="ARBA00022448"/>
    </source>
</evidence>
<dbReference type="PANTHER" id="PTHR32196:SF21">
    <property type="entry name" value="ABC TRANSPORTER PERMEASE PROTEIN YPHD-RELATED"/>
    <property type="match status" value="1"/>
</dbReference>
<evidence type="ECO:0000256" key="7">
    <source>
        <dbReference type="ARBA" id="ARBA00023136"/>
    </source>
</evidence>
<dbReference type="CDD" id="cd06579">
    <property type="entry name" value="TM_PBP1_transp_AraH_like"/>
    <property type="match status" value="1"/>
</dbReference>
<accession>A0A9E7BXK2</accession>
<comment type="subcellular location">
    <subcellularLocation>
        <location evidence="1">Cell membrane</location>
        <topology evidence="1">Multi-pass membrane protein</topology>
    </subcellularLocation>
</comment>
<keyword evidence="3" id="KW-1003">Cell membrane</keyword>